<dbReference type="Proteomes" id="UP001141552">
    <property type="component" value="Unassembled WGS sequence"/>
</dbReference>
<keyword evidence="3" id="KW-1185">Reference proteome</keyword>
<reference evidence="2" key="2">
    <citation type="journal article" date="2023" name="Plants (Basel)">
        <title>Annotation of the Turnera subulata (Passifloraceae) Draft Genome Reveals the S-Locus Evolved after the Divergence of Turneroideae from Passifloroideae in a Stepwise Manner.</title>
        <authorList>
            <person name="Henning P.M."/>
            <person name="Roalson E.H."/>
            <person name="Mir W."/>
            <person name="McCubbin A.G."/>
            <person name="Shore J.S."/>
        </authorList>
    </citation>
    <scope>NUCLEOTIDE SEQUENCE</scope>
    <source>
        <strain evidence="2">F60SS</strain>
    </source>
</reference>
<dbReference type="AlphaFoldDB" id="A0A9Q0J3Y8"/>
<reference evidence="2" key="1">
    <citation type="submission" date="2022-02" db="EMBL/GenBank/DDBJ databases">
        <authorList>
            <person name="Henning P.M."/>
            <person name="McCubbin A.G."/>
            <person name="Shore J.S."/>
        </authorList>
    </citation>
    <scope>NUCLEOTIDE SEQUENCE</scope>
    <source>
        <strain evidence="2">F60SS</strain>
        <tissue evidence="2">Leaves</tissue>
    </source>
</reference>
<organism evidence="2 3">
    <name type="scientific">Turnera subulata</name>
    <dbReference type="NCBI Taxonomy" id="218843"/>
    <lineage>
        <taxon>Eukaryota</taxon>
        <taxon>Viridiplantae</taxon>
        <taxon>Streptophyta</taxon>
        <taxon>Embryophyta</taxon>
        <taxon>Tracheophyta</taxon>
        <taxon>Spermatophyta</taxon>
        <taxon>Magnoliopsida</taxon>
        <taxon>eudicotyledons</taxon>
        <taxon>Gunneridae</taxon>
        <taxon>Pentapetalae</taxon>
        <taxon>rosids</taxon>
        <taxon>fabids</taxon>
        <taxon>Malpighiales</taxon>
        <taxon>Passifloraceae</taxon>
        <taxon>Turnera</taxon>
    </lineage>
</organism>
<evidence type="ECO:0000313" key="2">
    <source>
        <dbReference type="EMBL" id="KAJ4826770.1"/>
    </source>
</evidence>
<evidence type="ECO:0000313" key="3">
    <source>
        <dbReference type="Proteomes" id="UP001141552"/>
    </source>
</evidence>
<proteinExistence type="predicted"/>
<feature type="region of interest" description="Disordered" evidence="1">
    <location>
        <begin position="1"/>
        <end position="61"/>
    </location>
</feature>
<protein>
    <submittedName>
        <fullName evidence="2">Uncharacterized protein</fullName>
    </submittedName>
</protein>
<gene>
    <name evidence="2" type="ORF">Tsubulata_001961</name>
</gene>
<sequence length="61" mass="6347">MSPSSGPRHGWPNTKPSLLTRFQNGHSPSGSVDATQATARRRERLTGENGANRGGGDAVGC</sequence>
<feature type="compositionally biased region" description="Gly residues" evidence="1">
    <location>
        <begin position="52"/>
        <end position="61"/>
    </location>
</feature>
<evidence type="ECO:0000256" key="1">
    <source>
        <dbReference type="SAM" id="MobiDB-lite"/>
    </source>
</evidence>
<accession>A0A9Q0J3Y8</accession>
<dbReference type="EMBL" id="JAKUCV010006581">
    <property type="protein sequence ID" value="KAJ4826770.1"/>
    <property type="molecule type" value="Genomic_DNA"/>
</dbReference>
<comment type="caution">
    <text evidence="2">The sequence shown here is derived from an EMBL/GenBank/DDBJ whole genome shotgun (WGS) entry which is preliminary data.</text>
</comment>
<name>A0A9Q0J3Y8_9ROSI</name>
<feature type="compositionally biased region" description="Polar residues" evidence="1">
    <location>
        <begin position="14"/>
        <end position="38"/>
    </location>
</feature>